<organism evidence="3 4">
    <name type="scientific">Enterocloster aldenensis</name>
    <dbReference type="NCBI Taxonomy" id="358742"/>
    <lineage>
        <taxon>Bacteria</taxon>
        <taxon>Bacillati</taxon>
        <taxon>Bacillota</taxon>
        <taxon>Clostridia</taxon>
        <taxon>Lachnospirales</taxon>
        <taxon>Lachnospiraceae</taxon>
        <taxon>Enterocloster</taxon>
    </lineage>
</organism>
<dbReference type="PANTHER" id="PTHR43649">
    <property type="entry name" value="ARABINOSE-BINDING PROTEIN-RELATED"/>
    <property type="match status" value="1"/>
</dbReference>
<dbReference type="InterPro" id="IPR006059">
    <property type="entry name" value="SBP"/>
</dbReference>
<dbReference type="Gene3D" id="3.40.190.10">
    <property type="entry name" value="Periplasmic binding protein-like II"/>
    <property type="match status" value="1"/>
</dbReference>
<dbReference type="CDD" id="cd14748">
    <property type="entry name" value="PBP2_UgpB"/>
    <property type="match status" value="1"/>
</dbReference>
<dbReference type="SUPFAM" id="SSF53850">
    <property type="entry name" value="Periplasmic binding protein-like II"/>
    <property type="match status" value="1"/>
</dbReference>
<dbReference type="PANTHER" id="PTHR43649:SF14">
    <property type="entry name" value="BLR3389 PROTEIN"/>
    <property type="match status" value="1"/>
</dbReference>
<feature type="region of interest" description="Disordered" evidence="1">
    <location>
        <begin position="32"/>
        <end position="56"/>
    </location>
</feature>
<evidence type="ECO:0000256" key="1">
    <source>
        <dbReference type="SAM" id="MobiDB-lite"/>
    </source>
</evidence>
<feature type="chain" id="PRO_5043386220" evidence="2">
    <location>
        <begin position="25"/>
        <end position="451"/>
    </location>
</feature>
<protein>
    <submittedName>
        <fullName evidence="3">ABC transporter substrate-binding protein</fullName>
    </submittedName>
</protein>
<feature type="signal peptide" evidence="2">
    <location>
        <begin position="1"/>
        <end position="24"/>
    </location>
</feature>
<evidence type="ECO:0000313" key="4">
    <source>
        <dbReference type="Proteomes" id="UP001299608"/>
    </source>
</evidence>
<keyword evidence="2" id="KW-0732">Signal</keyword>
<dbReference type="AlphaFoldDB" id="A0AAW5BSM1"/>
<gene>
    <name evidence="3" type="ORF">L0N08_16430</name>
</gene>
<dbReference type="PROSITE" id="PS51257">
    <property type="entry name" value="PROKAR_LIPOPROTEIN"/>
    <property type="match status" value="1"/>
</dbReference>
<dbReference type="GeneID" id="97205142"/>
<dbReference type="Pfam" id="PF13416">
    <property type="entry name" value="SBP_bac_8"/>
    <property type="match status" value="1"/>
</dbReference>
<name>A0AAW5BSM1_9FIRM</name>
<dbReference type="RefSeq" id="WP_177315503.1">
    <property type="nucleotide sequence ID" value="NZ_BAABZL010000001.1"/>
</dbReference>
<sequence length="451" mass="49297">MRKRNLVKKMTALVLAGTMTASLAACGGGQGAASGGGASEATENTSKAAEGADTAAPSGEKTKITYWAPFSGGDGDIMTALVDEFNAQSPTTEVEFMIIKSEEYYTKLLAAMTSDSAPTVAVNHITRIKEYVTDELLEPLDSLAADASVDWTGFTKRLQEASQVDGTHYCMPMDTHLLLMHFNTDEFEKMGLLEDDGTVIVPDGEEAFFEYFEKVKADSGKMPLSGTSMNGLPMYVWYTLLTQFGGDVCDADGRTATLDSDANRKALEIMMRMVDSEIWPKNQKNGAELFTGNVAVATINGDWAIPTFEGTNGLNFVSMSFPQLGTTKSVYADSHTLVIPKNANLTDAEKTSAMEFMKWITDNTGKWAQSGHIPSRTSVMESEEFKALPYRENYAESANYAKFYPQVCGVAGLTEMTYRELAAMIAGEQDVQATMDHMQEQFQEILDSYNR</sequence>
<dbReference type="Proteomes" id="UP001299608">
    <property type="component" value="Unassembled WGS sequence"/>
</dbReference>
<dbReference type="InterPro" id="IPR050490">
    <property type="entry name" value="Bact_solute-bd_prot1"/>
</dbReference>
<proteinExistence type="predicted"/>
<accession>A0AAW5BSM1</accession>
<evidence type="ECO:0000313" key="3">
    <source>
        <dbReference type="EMBL" id="MCG4747013.1"/>
    </source>
</evidence>
<dbReference type="EMBL" id="JAKNGE010000020">
    <property type="protein sequence ID" value="MCG4747013.1"/>
    <property type="molecule type" value="Genomic_DNA"/>
</dbReference>
<comment type="caution">
    <text evidence="3">The sequence shown here is derived from an EMBL/GenBank/DDBJ whole genome shotgun (WGS) entry which is preliminary data.</text>
</comment>
<evidence type="ECO:0000256" key="2">
    <source>
        <dbReference type="SAM" id="SignalP"/>
    </source>
</evidence>
<reference evidence="3" key="1">
    <citation type="submission" date="2022-01" db="EMBL/GenBank/DDBJ databases">
        <title>Collection of gut derived symbiotic bacterial strains cultured from healthy donors.</title>
        <authorList>
            <person name="Lin H."/>
            <person name="Kohout C."/>
            <person name="Waligurski E."/>
            <person name="Pamer E.G."/>
        </authorList>
    </citation>
    <scope>NUCLEOTIDE SEQUENCE</scope>
    <source>
        <strain evidence="3">DFI.6.55</strain>
    </source>
</reference>